<protein>
    <submittedName>
        <fullName evidence="1">Uncharacterized protein</fullName>
    </submittedName>
</protein>
<accession>A0A0E9R0G9</accession>
<name>A0A0E9R0G9_ANGAN</name>
<dbReference type="EMBL" id="GBXM01085963">
    <property type="protein sequence ID" value="JAH22614.1"/>
    <property type="molecule type" value="Transcribed_RNA"/>
</dbReference>
<proteinExistence type="predicted"/>
<evidence type="ECO:0000313" key="1">
    <source>
        <dbReference type="EMBL" id="JAH22614.1"/>
    </source>
</evidence>
<reference evidence="1" key="2">
    <citation type="journal article" date="2015" name="Fish Shellfish Immunol.">
        <title>Early steps in the European eel (Anguilla anguilla)-Vibrio vulnificus interaction in the gills: Role of the RtxA13 toxin.</title>
        <authorList>
            <person name="Callol A."/>
            <person name="Pajuelo D."/>
            <person name="Ebbesson L."/>
            <person name="Teles M."/>
            <person name="MacKenzie S."/>
            <person name="Amaro C."/>
        </authorList>
    </citation>
    <scope>NUCLEOTIDE SEQUENCE</scope>
</reference>
<dbReference type="AlphaFoldDB" id="A0A0E9R0G9"/>
<organism evidence="1">
    <name type="scientific">Anguilla anguilla</name>
    <name type="common">European freshwater eel</name>
    <name type="synonym">Muraena anguilla</name>
    <dbReference type="NCBI Taxonomy" id="7936"/>
    <lineage>
        <taxon>Eukaryota</taxon>
        <taxon>Metazoa</taxon>
        <taxon>Chordata</taxon>
        <taxon>Craniata</taxon>
        <taxon>Vertebrata</taxon>
        <taxon>Euteleostomi</taxon>
        <taxon>Actinopterygii</taxon>
        <taxon>Neopterygii</taxon>
        <taxon>Teleostei</taxon>
        <taxon>Anguilliformes</taxon>
        <taxon>Anguillidae</taxon>
        <taxon>Anguilla</taxon>
    </lineage>
</organism>
<reference evidence="1" key="1">
    <citation type="submission" date="2014-11" db="EMBL/GenBank/DDBJ databases">
        <authorList>
            <person name="Amaro Gonzalez C."/>
        </authorList>
    </citation>
    <scope>NUCLEOTIDE SEQUENCE</scope>
</reference>
<sequence length="56" mass="6325">MVPYSQPRYTGSVEKSSITDVILFHITSDHYRKKRFDSSHSPQGGSEVCVSMTLCM</sequence>